<protein>
    <submittedName>
        <fullName evidence="6">FAD-dependent oxidoreductase</fullName>
    </submittedName>
</protein>
<dbReference type="Gene3D" id="3.50.50.60">
    <property type="entry name" value="FAD/NAD(P)-binding domain"/>
    <property type="match status" value="1"/>
</dbReference>
<accession>A0ABZ0RNR5</accession>
<reference evidence="6 7" key="1">
    <citation type="submission" date="2023-11" db="EMBL/GenBank/DDBJ databases">
        <title>Coraliomargarita sp. nov., isolated from marine algae.</title>
        <authorList>
            <person name="Lee J.K."/>
            <person name="Baek J.H."/>
            <person name="Kim J.M."/>
            <person name="Choi D.G."/>
            <person name="Jeon C.O."/>
        </authorList>
    </citation>
    <scope>NUCLEOTIDE SEQUENCE [LARGE SCALE GENOMIC DNA]</scope>
    <source>
        <strain evidence="6 7">J2-16</strain>
    </source>
</reference>
<keyword evidence="7" id="KW-1185">Reference proteome</keyword>
<dbReference type="EMBL" id="CP138858">
    <property type="protein sequence ID" value="WPJ96763.1"/>
    <property type="molecule type" value="Genomic_DNA"/>
</dbReference>
<evidence type="ECO:0000313" key="6">
    <source>
        <dbReference type="EMBL" id="WPJ96763.1"/>
    </source>
</evidence>
<dbReference type="Proteomes" id="UP001324993">
    <property type="component" value="Chromosome"/>
</dbReference>
<dbReference type="PANTHER" id="PTHR43498:SF1">
    <property type="entry name" value="COB--COM HETERODISULFIDE REDUCTASE IRON-SULFUR SUBUNIT A"/>
    <property type="match status" value="1"/>
</dbReference>
<keyword evidence="5" id="KW-0411">Iron-sulfur</keyword>
<evidence type="ECO:0000256" key="5">
    <source>
        <dbReference type="ARBA" id="ARBA00023014"/>
    </source>
</evidence>
<dbReference type="Pfam" id="PF12831">
    <property type="entry name" value="FAD_oxidored"/>
    <property type="match status" value="1"/>
</dbReference>
<sequence length="521" mass="58863">MTDFTHNPLRYYAAPEKKLNLDLNVDLCVFAGNSGGIIAAISAKRKGLSVALLEPGYHLGGLTAGGLGLTDIGNKFAIGGLSREFYRRVGKKYSKDEAWVFAPHIAEEVYREWLEEMEIPCHFESFLTEVETVDNRIIRIHTENGITVQAKQFIDASYEGDLMAMAGVSYTVGRESNETYNETYNGRQCRHKHQFDFDVDPYLVEGDPSSGLLPGIDDEAFVQGAGDQRVQAYNFRLCLTDDPKKRIPFTKPDGYDRKDYELLIRYCEAGYIPEFEKFDHLIDGIYDMNNHGAVSTDYIGMNHNFPEASYAQREGIFQAHVQWVKGLMWFWLTDPAVDDSFKQRYRHFGWSNEDFTKTGGFSHALYIREARRLVGEMVMTEHHCQGDETIEDTISLAAYTMDSHNCARIVVDGKVRNEGDVQVHSGPPYPISYRCIIPKRGECTNLYVPFCISASHIAFGSIRMEPVFMILAESAAEAASIAIEDNIDSQDVPYAKLKERLITAKQVITPVPRVENIQNGE</sequence>
<dbReference type="SUPFAM" id="SSF51905">
    <property type="entry name" value="FAD/NAD(P)-binding domain"/>
    <property type="match status" value="1"/>
</dbReference>
<dbReference type="InterPro" id="IPR039650">
    <property type="entry name" value="HdrA-like"/>
</dbReference>
<evidence type="ECO:0000313" key="7">
    <source>
        <dbReference type="Proteomes" id="UP001324993"/>
    </source>
</evidence>
<keyword evidence="2" id="KW-0479">Metal-binding</keyword>
<keyword evidence="1" id="KW-0004">4Fe-4S</keyword>
<proteinExistence type="predicted"/>
<evidence type="ECO:0000256" key="4">
    <source>
        <dbReference type="ARBA" id="ARBA00023004"/>
    </source>
</evidence>
<name>A0ABZ0RNR5_9BACT</name>
<evidence type="ECO:0000256" key="3">
    <source>
        <dbReference type="ARBA" id="ARBA00023002"/>
    </source>
</evidence>
<evidence type="ECO:0000256" key="1">
    <source>
        <dbReference type="ARBA" id="ARBA00022485"/>
    </source>
</evidence>
<dbReference type="PANTHER" id="PTHR43498">
    <property type="entry name" value="FERREDOXIN:COB-COM HETERODISULFIDE REDUCTASE SUBUNIT A"/>
    <property type="match status" value="1"/>
</dbReference>
<gene>
    <name evidence="6" type="ORF">SH580_03465</name>
</gene>
<dbReference type="RefSeq" id="WP_319833620.1">
    <property type="nucleotide sequence ID" value="NZ_CP138858.1"/>
</dbReference>
<keyword evidence="4" id="KW-0408">Iron</keyword>
<organism evidence="6 7">
    <name type="scientific">Coraliomargarita algicola</name>
    <dbReference type="NCBI Taxonomy" id="3092156"/>
    <lineage>
        <taxon>Bacteria</taxon>
        <taxon>Pseudomonadati</taxon>
        <taxon>Verrucomicrobiota</taxon>
        <taxon>Opitutia</taxon>
        <taxon>Puniceicoccales</taxon>
        <taxon>Coraliomargaritaceae</taxon>
        <taxon>Coraliomargarita</taxon>
    </lineage>
</organism>
<evidence type="ECO:0000256" key="2">
    <source>
        <dbReference type="ARBA" id="ARBA00022723"/>
    </source>
</evidence>
<keyword evidence="3" id="KW-0560">Oxidoreductase</keyword>
<dbReference type="InterPro" id="IPR036188">
    <property type="entry name" value="FAD/NAD-bd_sf"/>
</dbReference>